<evidence type="ECO:0000256" key="5">
    <source>
        <dbReference type="ARBA" id="ARBA00023163"/>
    </source>
</evidence>
<dbReference type="PROSITE" id="PS00036">
    <property type="entry name" value="BZIP_BASIC"/>
    <property type="match status" value="1"/>
</dbReference>
<sequence>MEYLDNTMELFSENTRWEGKMEPPSPSHVTLEQSSNDPWLNEDYFATNELTIEELFTFDLPPEKKLFADQLLTDLSQDIKDEQWLNEKMVIPSLDDFPPPPMEPMAVKKQDTQELLQEFESVYDAVELTHLTPPQTPPQTSPQRITIGEAGQCIDQTFIYQEPILYGTLSAPATFYALAQEHHGEKCENNLEFALASLPAVEHAGGNMIEIIQSPMPEDIDHEMELVDELVRSRAKDLPDWTDDDNSSEFTSSPASSSPRSEASFGGSSYSHDDEWLPETRVKAPKAGGSLVASGVLGGGIKKRTRPYARGPEDKKSRKKEQNKNAATRYRKKKKMEVEEVLEVERALQKDHDKLKAEAMDLKREIKYLKGLMREVYKAKGLLD</sequence>
<keyword evidence="4" id="KW-0238">DNA-binding</keyword>
<evidence type="ECO:0000256" key="2">
    <source>
        <dbReference type="ARBA" id="ARBA00007163"/>
    </source>
</evidence>
<feature type="region of interest" description="Disordered" evidence="8">
    <location>
        <begin position="237"/>
        <end position="276"/>
    </location>
</feature>
<dbReference type="InterPro" id="IPR004827">
    <property type="entry name" value="bZIP"/>
</dbReference>
<feature type="domain" description="BZIP" evidence="9">
    <location>
        <begin position="313"/>
        <end position="376"/>
    </location>
</feature>
<keyword evidence="3" id="KW-0805">Transcription regulation</keyword>
<reference evidence="10" key="1">
    <citation type="submission" date="2016-12" db="EMBL/GenBank/DDBJ databases">
        <title>An insight into the sialome and mialome of the sand fly, Nyssomyia neivai.</title>
        <authorList>
            <person name="Sebastian V."/>
            <person name="Goulart T.M."/>
            <person name="Oliveira W."/>
            <person name="Calvo E."/>
            <person name="Oliveira L.F."/>
            <person name="Pinto M.C."/>
            <person name="Rosselino A.M."/>
            <person name="Ribeiro J.M."/>
        </authorList>
    </citation>
    <scope>NUCLEOTIDE SEQUENCE</scope>
</reference>
<protein>
    <submittedName>
        <fullName evidence="10">Putative activating transcription factor</fullName>
    </submittedName>
</protein>
<organism evidence="10">
    <name type="scientific">Nyssomyia neivai</name>
    <dbReference type="NCBI Taxonomy" id="330878"/>
    <lineage>
        <taxon>Eukaryota</taxon>
        <taxon>Metazoa</taxon>
        <taxon>Ecdysozoa</taxon>
        <taxon>Arthropoda</taxon>
        <taxon>Hexapoda</taxon>
        <taxon>Insecta</taxon>
        <taxon>Pterygota</taxon>
        <taxon>Neoptera</taxon>
        <taxon>Endopterygota</taxon>
        <taxon>Diptera</taxon>
        <taxon>Nematocera</taxon>
        <taxon>Psychodoidea</taxon>
        <taxon>Psychodidae</taxon>
        <taxon>Nyssomyia</taxon>
    </lineage>
</organism>
<proteinExistence type="inferred from homology"/>
<dbReference type="EMBL" id="GFDF01007808">
    <property type="protein sequence ID" value="JAV06276.1"/>
    <property type="molecule type" value="Transcribed_RNA"/>
</dbReference>
<dbReference type="GO" id="GO:0005634">
    <property type="term" value="C:nucleus"/>
    <property type="evidence" value="ECO:0007669"/>
    <property type="project" value="UniProtKB-SubCell"/>
</dbReference>
<dbReference type="GO" id="GO:0001228">
    <property type="term" value="F:DNA-binding transcription activator activity, RNA polymerase II-specific"/>
    <property type="evidence" value="ECO:0007669"/>
    <property type="project" value="TreeGrafter"/>
</dbReference>
<accession>A0A1L8DIJ4</accession>
<evidence type="ECO:0000256" key="3">
    <source>
        <dbReference type="ARBA" id="ARBA00023015"/>
    </source>
</evidence>
<feature type="compositionally biased region" description="Basic and acidic residues" evidence="8">
    <location>
        <begin position="311"/>
        <end position="323"/>
    </location>
</feature>
<feature type="coiled-coil region" evidence="7">
    <location>
        <begin position="338"/>
        <end position="372"/>
    </location>
</feature>
<evidence type="ECO:0000256" key="4">
    <source>
        <dbReference type="ARBA" id="ARBA00023125"/>
    </source>
</evidence>
<feature type="region of interest" description="Disordered" evidence="8">
    <location>
        <begin position="293"/>
        <end position="334"/>
    </location>
</feature>
<dbReference type="SMART" id="SM00338">
    <property type="entry name" value="BRLZ"/>
    <property type="match status" value="1"/>
</dbReference>
<evidence type="ECO:0000256" key="1">
    <source>
        <dbReference type="ARBA" id="ARBA00004123"/>
    </source>
</evidence>
<dbReference type="GO" id="GO:0000977">
    <property type="term" value="F:RNA polymerase II transcription regulatory region sequence-specific DNA binding"/>
    <property type="evidence" value="ECO:0007669"/>
    <property type="project" value="TreeGrafter"/>
</dbReference>
<evidence type="ECO:0000256" key="8">
    <source>
        <dbReference type="SAM" id="MobiDB-lite"/>
    </source>
</evidence>
<feature type="compositionally biased region" description="Low complexity" evidence="8">
    <location>
        <begin position="248"/>
        <end position="269"/>
    </location>
</feature>
<evidence type="ECO:0000313" key="10">
    <source>
        <dbReference type="EMBL" id="JAV06276.1"/>
    </source>
</evidence>
<dbReference type="PANTHER" id="PTHR13044">
    <property type="entry name" value="ACTIVATING TRANSCRIPTION FACTOR ATF 4/5"/>
    <property type="match status" value="1"/>
</dbReference>
<dbReference type="Gene3D" id="1.20.5.170">
    <property type="match status" value="1"/>
</dbReference>
<comment type="subcellular location">
    <subcellularLocation>
        <location evidence="1">Nucleus</location>
    </subcellularLocation>
</comment>
<keyword evidence="7" id="KW-0175">Coiled coil</keyword>
<dbReference type="SUPFAM" id="SSF57959">
    <property type="entry name" value="Leucine zipper domain"/>
    <property type="match status" value="1"/>
</dbReference>
<dbReference type="PANTHER" id="PTHR13044:SF14">
    <property type="entry name" value="CRYPTOCEPHAL, ISOFORM A"/>
    <property type="match status" value="1"/>
</dbReference>
<evidence type="ECO:0000259" key="9">
    <source>
        <dbReference type="PROSITE" id="PS50217"/>
    </source>
</evidence>
<dbReference type="PROSITE" id="PS50217">
    <property type="entry name" value="BZIP"/>
    <property type="match status" value="1"/>
</dbReference>
<keyword evidence="5" id="KW-0804">Transcription</keyword>
<evidence type="ECO:0000256" key="7">
    <source>
        <dbReference type="SAM" id="Coils"/>
    </source>
</evidence>
<dbReference type="Pfam" id="PF00170">
    <property type="entry name" value="bZIP_1"/>
    <property type="match status" value="1"/>
</dbReference>
<name>A0A1L8DIJ4_9DIPT</name>
<dbReference type="InterPro" id="IPR046347">
    <property type="entry name" value="bZIP_sf"/>
</dbReference>
<comment type="similarity">
    <text evidence="2">Belongs to the bZIP family.</text>
</comment>
<dbReference type="CDD" id="cd14692">
    <property type="entry name" value="bZIP_ATF4"/>
    <property type="match status" value="1"/>
</dbReference>
<dbReference type="AlphaFoldDB" id="A0A1L8DIJ4"/>
<evidence type="ECO:0000256" key="6">
    <source>
        <dbReference type="ARBA" id="ARBA00023242"/>
    </source>
</evidence>
<keyword evidence="6" id="KW-0539">Nucleus</keyword>